<accession>A0A507D4C1</accession>
<evidence type="ECO:0000313" key="2">
    <source>
        <dbReference type="Proteomes" id="UP000320475"/>
    </source>
</evidence>
<name>A0A507D4C1_9FUNG</name>
<evidence type="ECO:0000313" key="1">
    <source>
        <dbReference type="EMBL" id="TPX46090.1"/>
    </source>
</evidence>
<sequence>MGSRFGRVLWEDEYTLGSIANPKDQVEVAQKATDVAAAKKALNDAPRDLRQFMRYHAADRYVNASQAQPSMPVVRPSVEMQRSAVLSNPRSTSRFTRCIVKT</sequence>
<dbReference type="Proteomes" id="UP000320475">
    <property type="component" value="Unassembled WGS sequence"/>
</dbReference>
<reference evidence="1 2" key="1">
    <citation type="journal article" date="2019" name="Sci. Rep.">
        <title>Comparative genomics of chytrid fungi reveal insights into the obligate biotrophic and pathogenic lifestyle of Synchytrium endobioticum.</title>
        <authorList>
            <person name="van de Vossenberg B.T.L.H."/>
            <person name="Warris S."/>
            <person name="Nguyen H.D.T."/>
            <person name="van Gent-Pelzer M.P.E."/>
            <person name="Joly D.L."/>
            <person name="van de Geest H.C."/>
            <person name="Bonants P.J.M."/>
            <person name="Smith D.S."/>
            <person name="Levesque C.A."/>
            <person name="van der Lee T.A.J."/>
        </authorList>
    </citation>
    <scope>NUCLEOTIDE SEQUENCE [LARGE SCALE GENOMIC DNA]</scope>
    <source>
        <strain evidence="1 2">LEV6574</strain>
    </source>
</reference>
<proteinExistence type="predicted"/>
<dbReference type="AlphaFoldDB" id="A0A507D4C1"/>
<organism evidence="1 2">
    <name type="scientific">Synchytrium endobioticum</name>
    <dbReference type="NCBI Taxonomy" id="286115"/>
    <lineage>
        <taxon>Eukaryota</taxon>
        <taxon>Fungi</taxon>
        <taxon>Fungi incertae sedis</taxon>
        <taxon>Chytridiomycota</taxon>
        <taxon>Chytridiomycota incertae sedis</taxon>
        <taxon>Chytridiomycetes</taxon>
        <taxon>Synchytriales</taxon>
        <taxon>Synchytriaceae</taxon>
        <taxon>Synchytrium</taxon>
    </lineage>
</organism>
<protein>
    <submittedName>
        <fullName evidence="1">Uncharacterized protein</fullName>
    </submittedName>
</protein>
<dbReference type="EMBL" id="QEAM01000115">
    <property type="protein sequence ID" value="TPX46090.1"/>
    <property type="molecule type" value="Genomic_DNA"/>
</dbReference>
<dbReference type="VEuPathDB" id="FungiDB:SeMB42_g07642"/>
<gene>
    <name evidence="1" type="ORF">SeLEV6574_g03438</name>
</gene>
<comment type="caution">
    <text evidence="1">The sequence shown here is derived from an EMBL/GenBank/DDBJ whole genome shotgun (WGS) entry which is preliminary data.</text>
</comment>